<dbReference type="Proteomes" id="UP001152747">
    <property type="component" value="Unassembled WGS sequence"/>
</dbReference>
<keyword evidence="4" id="KW-1185">Reference proteome</keyword>
<dbReference type="InterPro" id="IPR014044">
    <property type="entry name" value="CAP_dom"/>
</dbReference>
<feature type="signal peptide" evidence="1">
    <location>
        <begin position="1"/>
        <end position="20"/>
    </location>
</feature>
<protein>
    <recommendedName>
        <fullName evidence="2">SCP domain-containing protein</fullName>
    </recommendedName>
</protein>
<accession>A0A9P1NAI0</accession>
<keyword evidence="1" id="KW-0732">Signal</keyword>
<evidence type="ECO:0000313" key="4">
    <source>
        <dbReference type="Proteomes" id="UP001152747"/>
    </source>
</evidence>
<dbReference type="CDD" id="cd05382">
    <property type="entry name" value="CAP_GAPR1-like"/>
    <property type="match status" value="1"/>
</dbReference>
<comment type="caution">
    <text evidence="3">The sequence shown here is derived from an EMBL/GenBank/DDBJ whole genome shotgun (WGS) entry which is preliminary data.</text>
</comment>
<dbReference type="InterPro" id="IPR001283">
    <property type="entry name" value="CRISP-related"/>
</dbReference>
<evidence type="ECO:0000259" key="2">
    <source>
        <dbReference type="SMART" id="SM00198"/>
    </source>
</evidence>
<reference evidence="3" key="1">
    <citation type="submission" date="2022-11" db="EMBL/GenBank/DDBJ databases">
        <authorList>
            <person name="Kikuchi T."/>
        </authorList>
    </citation>
    <scope>NUCLEOTIDE SEQUENCE</scope>
    <source>
        <strain evidence="3">PS1010</strain>
    </source>
</reference>
<dbReference type="InterPro" id="IPR018244">
    <property type="entry name" value="Allrgn_V5/Tpx1_CS"/>
</dbReference>
<dbReference type="InterPro" id="IPR034113">
    <property type="entry name" value="SCP_GAPR1-like"/>
</dbReference>
<proteinExistence type="predicted"/>
<dbReference type="PANTHER" id="PTHR10334">
    <property type="entry name" value="CYSTEINE-RICH SECRETORY PROTEIN-RELATED"/>
    <property type="match status" value="1"/>
</dbReference>
<feature type="domain" description="SCP" evidence="2">
    <location>
        <begin position="250"/>
        <end position="405"/>
    </location>
</feature>
<sequence length="420" mass="48043">MAMMKLSLFLFFFLIFYIAADTIEITVNQYTGLKRREIRGIENKFYQFQFCACPKKLTDRLVANNLQKCDCSGFERGKQLRESIGIAKLSNSVISKIANFDEETSRLLVKVLAGDRTLTWPDFQTIPMSNSKSEVLLTTLPNSKMRLAYTTNSIQKSTPGDNIPVMTNEKPKLSKLSTFFKTFRKSGAKKEEEPKQKYEVKAAPTPVTTFSSSLEINPEIRRLSNMNAVKSYLFSRSRVDKNEPVSYDVQSLKNMIVSYHNIYRSKHSALALSVDPVLESRGKRWADELAYHKGCLIHEQPRVYGENLFFFGARHLPNPKTLAQAVTQSFYLEGIGYNYSNWRPFSYFKTGHFTQLVWKKSTRIGVGISIVKANTVRSPCMSTSSNNMYLIWVVVKYDPAGNFESKNEYLDNVRPMTSSF</sequence>
<dbReference type="SUPFAM" id="SSF55797">
    <property type="entry name" value="PR-1-like"/>
    <property type="match status" value="1"/>
</dbReference>
<name>A0A9P1NAI0_9PELO</name>
<dbReference type="GO" id="GO:0005576">
    <property type="term" value="C:extracellular region"/>
    <property type="evidence" value="ECO:0007669"/>
    <property type="project" value="InterPro"/>
</dbReference>
<feature type="chain" id="PRO_5040456532" description="SCP domain-containing protein" evidence="1">
    <location>
        <begin position="21"/>
        <end position="420"/>
    </location>
</feature>
<dbReference type="OrthoDB" id="337038at2759"/>
<dbReference type="EMBL" id="CANHGI010000006">
    <property type="protein sequence ID" value="CAI5455710.1"/>
    <property type="molecule type" value="Genomic_DNA"/>
</dbReference>
<organism evidence="3 4">
    <name type="scientific">Caenorhabditis angaria</name>
    <dbReference type="NCBI Taxonomy" id="860376"/>
    <lineage>
        <taxon>Eukaryota</taxon>
        <taxon>Metazoa</taxon>
        <taxon>Ecdysozoa</taxon>
        <taxon>Nematoda</taxon>
        <taxon>Chromadorea</taxon>
        <taxon>Rhabditida</taxon>
        <taxon>Rhabditina</taxon>
        <taxon>Rhabditomorpha</taxon>
        <taxon>Rhabditoidea</taxon>
        <taxon>Rhabditidae</taxon>
        <taxon>Peloderinae</taxon>
        <taxon>Caenorhabditis</taxon>
    </lineage>
</organism>
<dbReference type="AlphaFoldDB" id="A0A9P1NAI0"/>
<dbReference type="Gene3D" id="3.40.33.10">
    <property type="entry name" value="CAP"/>
    <property type="match status" value="1"/>
</dbReference>
<evidence type="ECO:0000256" key="1">
    <source>
        <dbReference type="SAM" id="SignalP"/>
    </source>
</evidence>
<dbReference type="SMART" id="SM00198">
    <property type="entry name" value="SCP"/>
    <property type="match status" value="1"/>
</dbReference>
<gene>
    <name evidence="3" type="ORF">CAMP_LOCUS18347</name>
</gene>
<evidence type="ECO:0000313" key="3">
    <source>
        <dbReference type="EMBL" id="CAI5455710.1"/>
    </source>
</evidence>
<dbReference type="FunFam" id="3.40.33.10:FF:000024">
    <property type="entry name" value="Protein CBG17169"/>
    <property type="match status" value="1"/>
</dbReference>
<dbReference type="PROSITE" id="PS01009">
    <property type="entry name" value="CRISP_1"/>
    <property type="match status" value="1"/>
</dbReference>
<dbReference type="Pfam" id="PF00188">
    <property type="entry name" value="CAP"/>
    <property type="match status" value="1"/>
</dbReference>
<dbReference type="InterPro" id="IPR035940">
    <property type="entry name" value="CAP_sf"/>
</dbReference>